<dbReference type="EMBL" id="QLNQ01000029">
    <property type="protein sequence ID" value="RCK55822.1"/>
    <property type="molecule type" value="Genomic_DNA"/>
</dbReference>
<keyword evidence="3" id="KW-0926">Vacuole</keyword>
<keyword evidence="2" id="KW-0813">Transport</keyword>
<evidence type="ECO:0000313" key="10">
    <source>
        <dbReference type="EMBL" id="RCK55822.1"/>
    </source>
</evidence>
<evidence type="ECO:0000256" key="5">
    <source>
        <dbReference type="ARBA" id="ARBA00022737"/>
    </source>
</evidence>
<proteinExistence type="inferred from homology"/>
<name>A0A367XSQ2_9ASCO</name>
<comment type="similarity">
    <text evidence="7">Belongs to the WD repeat PROPPIN family.</text>
</comment>
<dbReference type="GO" id="GO:0012505">
    <property type="term" value="C:endomembrane system"/>
    <property type="evidence" value="ECO:0007669"/>
    <property type="project" value="UniProtKB-SubCell"/>
</dbReference>
<keyword evidence="4" id="KW-0853">WD repeat</keyword>
<feature type="region of interest" description="Disordered" evidence="9">
    <location>
        <begin position="192"/>
        <end position="212"/>
    </location>
</feature>
<feature type="compositionally biased region" description="Polar residues" evidence="9">
    <location>
        <begin position="192"/>
        <end position="203"/>
    </location>
</feature>
<dbReference type="GO" id="GO:0005774">
    <property type="term" value="C:vacuolar membrane"/>
    <property type="evidence" value="ECO:0007669"/>
    <property type="project" value="UniProtKB-SubCell"/>
</dbReference>
<dbReference type="Gene3D" id="2.130.10.10">
    <property type="entry name" value="YVTN repeat-like/Quinoprotein amine dehydrogenase"/>
    <property type="match status" value="1"/>
</dbReference>
<keyword evidence="11" id="KW-1185">Reference proteome</keyword>
<reference evidence="10 11" key="1">
    <citation type="submission" date="2018-06" db="EMBL/GenBank/DDBJ databases">
        <title>Whole genome sequencing of Candida tropicalis (genome annotated by CSBL at Korea University).</title>
        <authorList>
            <person name="Ahn J."/>
        </authorList>
    </citation>
    <scope>NUCLEOTIDE SEQUENCE [LARGE SCALE GENOMIC DNA]</scope>
    <source>
        <strain evidence="10 11">ATCC 20962</strain>
    </source>
</reference>
<keyword evidence="5" id="KW-0677">Repeat</keyword>
<evidence type="ECO:0000256" key="8">
    <source>
        <dbReference type="ARBA" id="ARBA00037813"/>
    </source>
</evidence>
<dbReference type="OrthoDB" id="1667587at2759"/>
<evidence type="ECO:0000256" key="4">
    <source>
        <dbReference type="ARBA" id="ARBA00022574"/>
    </source>
</evidence>
<dbReference type="InterPro" id="IPR001680">
    <property type="entry name" value="WD40_rpt"/>
</dbReference>
<dbReference type="AlphaFoldDB" id="A0A367XSQ2"/>
<protein>
    <submittedName>
        <fullName evidence="10">Autophagy-related protein 21</fullName>
    </submittedName>
</protein>
<comment type="subcellular location">
    <subcellularLocation>
        <location evidence="1">Endomembrane system</location>
        <topology evidence="1">Peripheral membrane protein</topology>
    </subcellularLocation>
    <subcellularLocation>
        <location evidence="8">Vacuole membrane</location>
    </subcellularLocation>
</comment>
<evidence type="ECO:0000256" key="1">
    <source>
        <dbReference type="ARBA" id="ARBA00004184"/>
    </source>
</evidence>
<accession>A0A367XSQ2</accession>
<organism evidence="10 11">
    <name type="scientific">Candida viswanathii</name>
    <dbReference type="NCBI Taxonomy" id="5486"/>
    <lineage>
        <taxon>Eukaryota</taxon>
        <taxon>Fungi</taxon>
        <taxon>Dikarya</taxon>
        <taxon>Ascomycota</taxon>
        <taxon>Saccharomycotina</taxon>
        <taxon>Pichiomycetes</taxon>
        <taxon>Debaryomycetaceae</taxon>
        <taxon>Candida/Lodderomyces clade</taxon>
        <taxon>Candida</taxon>
    </lineage>
</organism>
<dbReference type="SMART" id="SM00320">
    <property type="entry name" value="WD40"/>
    <property type="match status" value="2"/>
</dbReference>
<feature type="region of interest" description="Disordered" evidence="9">
    <location>
        <begin position="360"/>
        <end position="390"/>
    </location>
</feature>
<evidence type="ECO:0000313" key="11">
    <source>
        <dbReference type="Proteomes" id="UP000253472"/>
    </source>
</evidence>
<sequence>MVIINDLSFNPDYSSISVSTSEGFKIFNCEPFGEFYSSQESPLRRSISNSLEETTASTPTTTTDDVSSNDATAFLKMLFSTSLTIVVPKSLDSLGNRLLKIYNLKQHLKICELNFPSNIIDIKLNRKRLLVILDTGQLYIYDLSCVRLLKILQLQLSEDDSEGKGFIGDLSADDKSWLILPISHTTSQTDLLNNEKVPSQPSTPRLKPSDSVVSTGSYHKYIELTGKSSSSTLNKNNKNVGLDDIKKDSEGWVVVYDTINLVPVLIFQAHNSAIGRICVSPKDNKIATASVKGTIIRVFHLKEEEQQEGKVKISLVTNLRRGHNPTKINALNFHNDNHILGCGSESNTIHLFKLSGDELDQRENDENDDGGANQTSDYDDSDGETSRSSEDLNENLANLLISKPPEPATTEAEKKQSSSWFNKTKKLINNQYTSSIIKKLPYKDYFENLIWEPPRRSFAYIKLPEYIPHNEKESRLNKVEIGFSNDLVFIASYHSGNFYQYQIPKHRGSIPSISEDEKREECLLVSQFKLL</sequence>
<evidence type="ECO:0000256" key="6">
    <source>
        <dbReference type="ARBA" id="ARBA00022927"/>
    </source>
</evidence>
<evidence type="ECO:0000256" key="2">
    <source>
        <dbReference type="ARBA" id="ARBA00022448"/>
    </source>
</evidence>
<evidence type="ECO:0000256" key="9">
    <source>
        <dbReference type="SAM" id="MobiDB-lite"/>
    </source>
</evidence>
<dbReference type="SUPFAM" id="SSF50978">
    <property type="entry name" value="WD40 repeat-like"/>
    <property type="match status" value="1"/>
</dbReference>
<evidence type="ECO:0000256" key="3">
    <source>
        <dbReference type="ARBA" id="ARBA00022554"/>
    </source>
</evidence>
<dbReference type="InterPro" id="IPR015943">
    <property type="entry name" value="WD40/YVTN_repeat-like_dom_sf"/>
</dbReference>
<dbReference type="Proteomes" id="UP000253472">
    <property type="component" value="Unassembled WGS sequence"/>
</dbReference>
<dbReference type="InterPro" id="IPR036322">
    <property type="entry name" value="WD40_repeat_dom_sf"/>
</dbReference>
<dbReference type="GO" id="GO:0015031">
    <property type="term" value="P:protein transport"/>
    <property type="evidence" value="ECO:0007669"/>
    <property type="project" value="UniProtKB-KW"/>
</dbReference>
<keyword evidence="6" id="KW-0653">Protein transport</keyword>
<dbReference type="STRING" id="5486.A0A367XSQ2"/>
<dbReference type="PANTHER" id="PTHR11227">
    <property type="entry name" value="WD-REPEAT PROTEIN INTERACTING WITH PHOSPHOINOSIDES WIPI -RELATED"/>
    <property type="match status" value="1"/>
</dbReference>
<dbReference type="InterPro" id="IPR048720">
    <property type="entry name" value="PROPPIN"/>
</dbReference>
<dbReference type="Pfam" id="PF21032">
    <property type="entry name" value="PROPPIN"/>
    <property type="match status" value="2"/>
</dbReference>
<comment type="caution">
    <text evidence="10">The sequence shown here is derived from an EMBL/GenBank/DDBJ whole genome shotgun (WGS) entry which is preliminary data.</text>
</comment>
<gene>
    <name evidence="10" type="primary">ATG21_0</name>
    <name evidence="10" type="ORF">Cantr_05299</name>
</gene>
<evidence type="ECO:0000256" key="7">
    <source>
        <dbReference type="ARBA" id="ARBA00025740"/>
    </source>
</evidence>